<keyword evidence="4 5" id="KW-0472">Membrane</keyword>
<evidence type="ECO:0000259" key="6">
    <source>
        <dbReference type="Pfam" id="PF04893"/>
    </source>
</evidence>
<evidence type="ECO:0000313" key="7">
    <source>
        <dbReference type="EMBL" id="OEF98944.1"/>
    </source>
</evidence>
<feature type="transmembrane region" description="Helical" evidence="5">
    <location>
        <begin position="67"/>
        <end position="92"/>
    </location>
</feature>
<feature type="transmembrane region" description="Helical" evidence="5">
    <location>
        <begin position="154"/>
        <end position="178"/>
    </location>
</feature>
<keyword evidence="3 5" id="KW-1133">Transmembrane helix</keyword>
<comment type="subcellular location">
    <subcellularLocation>
        <location evidence="1">Membrane</location>
        <topology evidence="1">Multi-pass membrane protein</topology>
    </subcellularLocation>
</comment>
<dbReference type="GO" id="GO:0016020">
    <property type="term" value="C:membrane"/>
    <property type="evidence" value="ECO:0007669"/>
    <property type="project" value="UniProtKB-SubCell"/>
</dbReference>
<evidence type="ECO:0000313" key="8">
    <source>
        <dbReference type="Proteomes" id="UP000243739"/>
    </source>
</evidence>
<dbReference type="OrthoDB" id="2987623at2"/>
<protein>
    <recommendedName>
        <fullName evidence="6">Yip1 domain-containing protein</fullName>
    </recommendedName>
</protein>
<evidence type="ECO:0000256" key="1">
    <source>
        <dbReference type="ARBA" id="ARBA00004141"/>
    </source>
</evidence>
<feature type="transmembrane region" description="Helical" evidence="5">
    <location>
        <begin position="190"/>
        <end position="215"/>
    </location>
</feature>
<organism evidence="7 8">
    <name type="scientific">Vulcanibacillus modesticaldus</name>
    <dbReference type="NCBI Taxonomy" id="337097"/>
    <lineage>
        <taxon>Bacteria</taxon>
        <taxon>Bacillati</taxon>
        <taxon>Bacillota</taxon>
        <taxon>Bacilli</taxon>
        <taxon>Bacillales</taxon>
        <taxon>Bacillaceae</taxon>
        <taxon>Vulcanibacillus</taxon>
    </lineage>
</organism>
<accession>A0A1D2YTC1</accession>
<proteinExistence type="predicted"/>
<keyword evidence="2 5" id="KW-0812">Transmembrane</keyword>
<comment type="caution">
    <text evidence="7">The sequence shown here is derived from an EMBL/GenBank/DDBJ whole genome shotgun (WGS) entry which is preliminary data.</text>
</comment>
<name>A0A1D2YTC1_9BACI</name>
<feature type="transmembrane region" description="Helical" evidence="5">
    <location>
        <begin position="112"/>
        <end position="134"/>
    </location>
</feature>
<evidence type="ECO:0000256" key="2">
    <source>
        <dbReference type="ARBA" id="ARBA00022692"/>
    </source>
</evidence>
<dbReference type="Proteomes" id="UP000243739">
    <property type="component" value="Unassembled WGS sequence"/>
</dbReference>
<dbReference type="Pfam" id="PF04893">
    <property type="entry name" value="Yip1"/>
    <property type="match status" value="1"/>
</dbReference>
<feature type="domain" description="Yip1" evidence="6">
    <location>
        <begin position="18"/>
        <end position="206"/>
    </location>
</feature>
<evidence type="ECO:0000256" key="3">
    <source>
        <dbReference type="ARBA" id="ARBA00022989"/>
    </source>
</evidence>
<sequence>MSLESSNNSASQYRLLLEVWTKPKKTIRYIVDTDPKKYVLILAVLSGIYSIFGSFEEENIGDNLSLLSISLISIVLGAIVGIITLYLFTWIYKLTGKWIGGKADYRELRAAYAWGSVPIVIVGSALIILKLIFFGKDIYTSEMLKIGSSTFLSLLYVIFGIIELTAYIWTFVISLKVLGEVQGFSTWRALGNLLLTILVVFVAVFIIVLVGMILFSNVAGYY</sequence>
<reference evidence="7 8" key="1">
    <citation type="submission" date="2016-09" db="EMBL/GenBank/DDBJ databases">
        <title>Draft genome sequence for the type strain of Vulcanibacillus modesticaldus BR, a strictly anaerobic, moderately thermophilic, and nitrate-reducing bacterium from deep sea-hydrothermal vents of the Mid-Atlantic Ridge.</title>
        <authorList>
            <person name="Abin C.A."/>
            <person name="Hollibaugh J.T."/>
        </authorList>
    </citation>
    <scope>NUCLEOTIDE SEQUENCE [LARGE SCALE GENOMIC DNA]</scope>
    <source>
        <strain evidence="7 8">BR</strain>
    </source>
</reference>
<keyword evidence="8" id="KW-1185">Reference proteome</keyword>
<dbReference type="RefSeq" id="WP_069657191.1">
    <property type="nucleotide sequence ID" value="NZ_MIJF01000045.1"/>
</dbReference>
<evidence type="ECO:0000256" key="4">
    <source>
        <dbReference type="ARBA" id="ARBA00023136"/>
    </source>
</evidence>
<gene>
    <name evidence="7" type="ORF">BHF71_10635</name>
</gene>
<dbReference type="InterPro" id="IPR006977">
    <property type="entry name" value="Yip1_dom"/>
</dbReference>
<feature type="transmembrane region" description="Helical" evidence="5">
    <location>
        <begin position="38"/>
        <end position="55"/>
    </location>
</feature>
<dbReference type="EMBL" id="MIJF01000045">
    <property type="protein sequence ID" value="OEF98944.1"/>
    <property type="molecule type" value="Genomic_DNA"/>
</dbReference>
<dbReference type="AlphaFoldDB" id="A0A1D2YTC1"/>
<evidence type="ECO:0000256" key="5">
    <source>
        <dbReference type="SAM" id="Phobius"/>
    </source>
</evidence>